<dbReference type="SMART" id="SM00220">
    <property type="entry name" value="S_TKc"/>
    <property type="match status" value="1"/>
</dbReference>
<dbReference type="FunFam" id="1.10.510.10:FF:000642">
    <property type="entry name" value="Serine/threonine-protein kinase srpk2"/>
    <property type="match status" value="1"/>
</dbReference>
<dbReference type="EMBL" id="JBGFUD010003089">
    <property type="protein sequence ID" value="MFH4978328.1"/>
    <property type="molecule type" value="Genomic_DNA"/>
</dbReference>
<name>A0ABD6EMY7_9BILA</name>
<dbReference type="Gene3D" id="1.10.510.10">
    <property type="entry name" value="Transferase(Phosphotransferase) domain 1"/>
    <property type="match status" value="1"/>
</dbReference>
<evidence type="ECO:0000256" key="1">
    <source>
        <dbReference type="ARBA" id="ARBA00012513"/>
    </source>
</evidence>
<comment type="caution">
    <text evidence="11">The sequence shown here is derived from an EMBL/GenBank/DDBJ whole genome shotgun (WGS) entry which is preliminary data.</text>
</comment>
<protein>
    <recommendedName>
        <fullName evidence="1">non-specific serine/threonine protein kinase</fullName>
        <ecNumber evidence="1">2.7.11.1</ecNumber>
    </recommendedName>
</protein>
<evidence type="ECO:0000259" key="10">
    <source>
        <dbReference type="PROSITE" id="PS50011"/>
    </source>
</evidence>
<dbReference type="PANTHER" id="PTHR47634:SF9">
    <property type="entry name" value="PROTEIN KINASE DOMAIN-CONTAINING PROTEIN-RELATED"/>
    <property type="match status" value="1"/>
</dbReference>
<dbReference type="GO" id="GO:0004674">
    <property type="term" value="F:protein serine/threonine kinase activity"/>
    <property type="evidence" value="ECO:0007669"/>
    <property type="project" value="UniProtKB-KW"/>
</dbReference>
<dbReference type="SUPFAM" id="SSF56112">
    <property type="entry name" value="Protein kinase-like (PK-like)"/>
    <property type="match status" value="1"/>
</dbReference>
<gene>
    <name evidence="11" type="ORF">AB6A40_005037</name>
</gene>
<keyword evidence="6" id="KW-0067">ATP-binding</keyword>
<keyword evidence="5" id="KW-0418">Kinase</keyword>
<dbReference type="InterPro" id="IPR011009">
    <property type="entry name" value="Kinase-like_dom_sf"/>
</dbReference>
<evidence type="ECO:0000256" key="9">
    <source>
        <dbReference type="SAM" id="MobiDB-lite"/>
    </source>
</evidence>
<dbReference type="EC" id="2.7.11.1" evidence="1"/>
<dbReference type="Proteomes" id="UP001608902">
    <property type="component" value="Unassembled WGS sequence"/>
</dbReference>
<keyword evidence="12" id="KW-1185">Reference proteome</keyword>
<reference evidence="11 12" key="1">
    <citation type="submission" date="2024-08" db="EMBL/GenBank/DDBJ databases">
        <title>Gnathostoma spinigerum genome.</title>
        <authorList>
            <person name="Gonzalez-Bertolin B."/>
            <person name="Monzon S."/>
            <person name="Zaballos A."/>
            <person name="Jimenez P."/>
            <person name="Dekumyoy P."/>
            <person name="Varona S."/>
            <person name="Cuesta I."/>
            <person name="Sumanam S."/>
            <person name="Adisakwattana P."/>
            <person name="Gasser R.B."/>
            <person name="Hernandez-Gonzalez A."/>
            <person name="Young N.D."/>
            <person name="Perteguer M.J."/>
        </authorList>
    </citation>
    <scope>NUCLEOTIDE SEQUENCE [LARGE SCALE GENOMIC DNA]</scope>
    <source>
        <strain evidence="11">AL3</strain>
        <tissue evidence="11">Liver</tissue>
    </source>
</reference>
<feature type="region of interest" description="Disordered" evidence="9">
    <location>
        <begin position="229"/>
        <end position="285"/>
    </location>
</feature>
<feature type="compositionally biased region" description="Acidic residues" evidence="9">
    <location>
        <begin position="246"/>
        <end position="263"/>
    </location>
</feature>
<dbReference type="InterPro" id="IPR000719">
    <property type="entry name" value="Prot_kinase_dom"/>
</dbReference>
<evidence type="ECO:0000256" key="2">
    <source>
        <dbReference type="ARBA" id="ARBA00022527"/>
    </source>
</evidence>
<dbReference type="InterPro" id="IPR051334">
    <property type="entry name" value="SRPK"/>
</dbReference>
<keyword evidence="4" id="KW-0547">Nucleotide-binding</keyword>
<comment type="catalytic activity">
    <reaction evidence="8">
        <text>L-seryl-[protein] + ATP = O-phospho-L-seryl-[protein] + ADP + H(+)</text>
        <dbReference type="Rhea" id="RHEA:17989"/>
        <dbReference type="Rhea" id="RHEA-COMP:9863"/>
        <dbReference type="Rhea" id="RHEA-COMP:11604"/>
        <dbReference type="ChEBI" id="CHEBI:15378"/>
        <dbReference type="ChEBI" id="CHEBI:29999"/>
        <dbReference type="ChEBI" id="CHEBI:30616"/>
        <dbReference type="ChEBI" id="CHEBI:83421"/>
        <dbReference type="ChEBI" id="CHEBI:456216"/>
        <dbReference type="EC" id="2.7.11.1"/>
    </reaction>
</comment>
<keyword evidence="2" id="KW-0723">Serine/threonine-protein kinase</keyword>
<evidence type="ECO:0000256" key="6">
    <source>
        <dbReference type="ARBA" id="ARBA00022840"/>
    </source>
</evidence>
<evidence type="ECO:0000313" key="12">
    <source>
        <dbReference type="Proteomes" id="UP001608902"/>
    </source>
</evidence>
<evidence type="ECO:0000256" key="7">
    <source>
        <dbReference type="ARBA" id="ARBA00047899"/>
    </source>
</evidence>
<sequence>MWYSKLVAEYDIMESSAPTIDCGARFEGDAPGGMSSYESDEDKAMVNPSYNACSREPEISVKIADLGNACWTHHHFTEDIQTRQYRSLEVLLGAGYGPPADIWSTACMAFELATGDYLFEPHSGDTYSRDEDHLAHIIELLGSIPPNVFKKGKHWKAYFIKTGRLQHIHQLKPWPLVDVLTQKYDWTVEDAGQFASFLIPMLAFDQNERATARQCLQHDWLKPYGGKLSKRTSGRIPRPLSHEESDFAADESDLGDEEDEEVEYVSSKLSGESRILSPSRENGCS</sequence>
<dbReference type="Pfam" id="PF00069">
    <property type="entry name" value="Pkinase"/>
    <property type="match status" value="1"/>
</dbReference>
<dbReference type="AlphaFoldDB" id="A0ABD6EMY7"/>
<evidence type="ECO:0000256" key="5">
    <source>
        <dbReference type="ARBA" id="ARBA00022777"/>
    </source>
</evidence>
<evidence type="ECO:0000256" key="4">
    <source>
        <dbReference type="ARBA" id="ARBA00022741"/>
    </source>
</evidence>
<dbReference type="PANTHER" id="PTHR47634">
    <property type="entry name" value="PROTEIN KINASE DOMAIN-CONTAINING PROTEIN-RELATED"/>
    <property type="match status" value="1"/>
</dbReference>
<evidence type="ECO:0000256" key="8">
    <source>
        <dbReference type="ARBA" id="ARBA00048679"/>
    </source>
</evidence>
<comment type="catalytic activity">
    <reaction evidence="7">
        <text>L-threonyl-[protein] + ATP = O-phospho-L-threonyl-[protein] + ADP + H(+)</text>
        <dbReference type="Rhea" id="RHEA:46608"/>
        <dbReference type="Rhea" id="RHEA-COMP:11060"/>
        <dbReference type="Rhea" id="RHEA-COMP:11605"/>
        <dbReference type="ChEBI" id="CHEBI:15378"/>
        <dbReference type="ChEBI" id="CHEBI:30013"/>
        <dbReference type="ChEBI" id="CHEBI:30616"/>
        <dbReference type="ChEBI" id="CHEBI:61977"/>
        <dbReference type="ChEBI" id="CHEBI:456216"/>
        <dbReference type="EC" id="2.7.11.1"/>
    </reaction>
</comment>
<evidence type="ECO:0000313" key="11">
    <source>
        <dbReference type="EMBL" id="MFH4978328.1"/>
    </source>
</evidence>
<dbReference type="GO" id="GO:0005524">
    <property type="term" value="F:ATP binding"/>
    <property type="evidence" value="ECO:0007669"/>
    <property type="project" value="UniProtKB-KW"/>
</dbReference>
<evidence type="ECO:0000256" key="3">
    <source>
        <dbReference type="ARBA" id="ARBA00022679"/>
    </source>
</evidence>
<feature type="domain" description="Protein kinase" evidence="10">
    <location>
        <begin position="1"/>
        <end position="221"/>
    </location>
</feature>
<keyword evidence="3" id="KW-0808">Transferase</keyword>
<proteinExistence type="predicted"/>
<accession>A0ABD6EMY7</accession>
<organism evidence="11 12">
    <name type="scientific">Gnathostoma spinigerum</name>
    <dbReference type="NCBI Taxonomy" id="75299"/>
    <lineage>
        <taxon>Eukaryota</taxon>
        <taxon>Metazoa</taxon>
        <taxon>Ecdysozoa</taxon>
        <taxon>Nematoda</taxon>
        <taxon>Chromadorea</taxon>
        <taxon>Rhabditida</taxon>
        <taxon>Spirurina</taxon>
        <taxon>Gnathostomatomorpha</taxon>
        <taxon>Gnathostomatoidea</taxon>
        <taxon>Gnathostomatidae</taxon>
        <taxon>Gnathostoma</taxon>
    </lineage>
</organism>
<dbReference type="PROSITE" id="PS50011">
    <property type="entry name" value="PROTEIN_KINASE_DOM"/>
    <property type="match status" value="1"/>
</dbReference>